<evidence type="ECO:0000313" key="3">
    <source>
        <dbReference type="Proteomes" id="UP000789405"/>
    </source>
</evidence>
<evidence type="ECO:0000313" key="2">
    <source>
        <dbReference type="EMBL" id="CAG8809880.1"/>
    </source>
</evidence>
<proteinExistence type="predicted"/>
<protein>
    <submittedName>
        <fullName evidence="2">17027_t:CDS:1</fullName>
    </submittedName>
</protein>
<comment type="caution">
    <text evidence="2">The sequence shown here is derived from an EMBL/GenBank/DDBJ whole genome shotgun (WGS) entry which is preliminary data.</text>
</comment>
<feature type="coiled-coil region" evidence="1">
    <location>
        <begin position="6"/>
        <end position="33"/>
    </location>
</feature>
<dbReference type="EMBL" id="CAJVPY010045633">
    <property type="protein sequence ID" value="CAG8809880.1"/>
    <property type="molecule type" value="Genomic_DNA"/>
</dbReference>
<organism evidence="2 3">
    <name type="scientific">Dentiscutata erythropus</name>
    <dbReference type="NCBI Taxonomy" id="1348616"/>
    <lineage>
        <taxon>Eukaryota</taxon>
        <taxon>Fungi</taxon>
        <taxon>Fungi incertae sedis</taxon>
        <taxon>Mucoromycota</taxon>
        <taxon>Glomeromycotina</taxon>
        <taxon>Glomeromycetes</taxon>
        <taxon>Diversisporales</taxon>
        <taxon>Gigasporaceae</taxon>
        <taxon>Dentiscutata</taxon>
    </lineage>
</organism>
<reference evidence="2" key="1">
    <citation type="submission" date="2021-06" db="EMBL/GenBank/DDBJ databases">
        <authorList>
            <person name="Kallberg Y."/>
            <person name="Tangrot J."/>
            <person name="Rosling A."/>
        </authorList>
    </citation>
    <scope>NUCLEOTIDE SEQUENCE</scope>
    <source>
        <strain evidence="2">MA453B</strain>
    </source>
</reference>
<accession>A0A9N9PDF6</accession>
<keyword evidence="1" id="KW-0175">Coiled coil</keyword>
<dbReference type="Proteomes" id="UP000789405">
    <property type="component" value="Unassembled WGS sequence"/>
</dbReference>
<dbReference type="AlphaFoldDB" id="A0A9N9PDF6"/>
<keyword evidence="3" id="KW-1185">Reference proteome</keyword>
<sequence length="49" mass="5738">TLKKLIVKAKSTIKEHDQALKELEEACNEVNTIKPEKRRIEQHINELLN</sequence>
<evidence type="ECO:0000256" key="1">
    <source>
        <dbReference type="SAM" id="Coils"/>
    </source>
</evidence>
<name>A0A9N9PDF6_9GLOM</name>
<feature type="non-terminal residue" evidence="2">
    <location>
        <position position="1"/>
    </location>
</feature>
<gene>
    <name evidence="2" type="ORF">DERYTH_LOCUS25186</name>
</gene>